<protein>
    <submittedName>
        <fullName evidence="1">Uncharacterized protein</fullName>
    </submittedName>
</protein>
<reference evidence="1 2" key="1">
    <citation type="submission" date="2017-06" db="EMBL/GenBank/DDBJ databases">
        <authorList>
            <person name="Kim H.J."/>
            <person name="Triplett B.A."/>
        </authorList>
    </citation>
    <scope>NUCLEOTIDE SEQUENCE [LARGE SCALE GENOMIC DNA]</scope>
    <source>
        <strain evidence="1 2">DSM 44272</strain>
    </source>
</reference>
<dbReference type="EMBL" id="FZNO01000038">
    <property type="protein sequence ID" value="SNR91210.1"/>
    <property type="molecule type" value="Genomic_DNA"/>
</dbReference>
<sequence>MTTTRLMVDRSRGCMQRVATWTLVVPNNSCDGVTLRLHRGSGRVEGPAEAERRVMPGG</sequence>
<dbReference type="Proteomes" id="UP000198403">
    <property type="component" value="Unassembled WGS sequence"/>
</dbReference>
<accession>A0A239A6M8</accession>
<keyword evidence="2" id="KW-1185">Reference proteome</keyword>
<organism evidence="1 2">
    <name type="scientific">Blastococcus mobilis</name>
    <dbReference type="NCBI Taxonomy" id="1938746"/>
    <lineage>
        <taxon>Bacteria</taxon>
        <taxon>Bacillati</taxon>
        <taxon>Actinomycetota</taxon>
        <taxon>Actinomycetes</taxon>
        <taxon>Geodermatophilales</taxon>
        <taxon>Geodermatophilaceae</taxon>
        <taxon>Blastococcus</taxon>
    </lineage>
</organism>
<name>A0A239A6M8_9ACTN</name>
<evidence type="ECO:0000313" key="2">
    <source>
        <dbReference type="Proteomes" id="UP000198403"/>
    </source>
</evidence>
<dbReference type="AlphaFoldDB" id="A0A239A6M8"/>
<gene>
    <name evidence="1" type="ORF">SAMN06272737_13830</name>
</gene>
<evidence type="ECO:0000313" key="1">
    <source>
        <dbReference type="EMBL" id="SNR91210.1"/>
    </source>
</evidence>
<proteinExistence type="predicted"/>